<proteinExistence type="predicted"/>
<dbReference type="EMBL" id="JAIZAY010000010">
    <property type="protein sequence ID" value="KAJ8034539.1"/>
    <property type="molecule type" value="Genomic_DNA"/>
</dbReference>
<evidence type="ECO:0000313" key="2">
    <source>
        <dbReference type="Proteomes" id="UP001152320"/>
    </source>
</evidence>
<keyword evidence="2" id="KW-1185">Reference proteome</keyword>
<dbReference type="AlphaFoldDB" id="A0A9Q1BXS1"/>
<dbReference type="Proteomes" id="UP001152320">
    <property type="component" value="Chromosome 10"/>
</dbReference>
<reference evidence="1" key="1">
    <citation type="submission" date="2021-10" db="EMBL/GenBank/DDBJ databases">
        <title>Tropical sea cucumber genome reveals ecological adaptation and Cuvierian tubules defense mechanism.</title>
        <authorList>
            <person name="Chen T."/>
        </authorList>
    </citation>
    <scope>NUCLEOTIDE SEQUENCE</scope>
    <source>
        <strain evidence="1">Nanhai2018</strain>
        <tissue evidence="1">Muscle</tissue>
    </source>
</reference>
<accession>A0A9Q1BXS1</accession>
<protein>
    <submittedName>
        <fullName evidence="1">Uncharacterized protein</fullName>
    </submittedName>
</protein>
<sequence length="188" mass="21523">MVSELQQSDDQQRFINESLPFISPADLHYVLRFSCGLYPPCSHLILRYLLNKCHPGEGSLPDYIMNCIFLCFVEYYGDVGTEILDVVSAVCKRHITIRSDDSRLLQHAKVSMFKIASDCGITVERIFLEDLVVSAAKDTLRFNSDVTMGAIDTVRVIEISRWDQTLKDEDYHNLLKFIANSTHLEKAW</sequence>
<dbReference type="OrthoDB" id="10514100at2759"/>
<organism evidence="1 2">
    <name type="scientific">Holothuria leucospilota</name>
    <name type="common">Black long sea cucumber</name>
    <name type="synonym">Mertensiothuria leucospilota</name>
    <dbReference type="NCBI Taxonomy" id="206669"/>
    <lineage>
        <taxon>Eukaryota</taxon>
        <taxon>Metazoa</taxon>
        <taxon>Echinodermata</taxon>
        <taxon>Eleutherozoa</taxon>
        <taxon>Echinozoa</taxon>
        <taxon>Holothuroidea</taxon>
        <taxon>Aspidochirotacea</taxon>
        <taxon>Aspidochirotida</taxon>
        <taxon>Holothuriidae</taxon>
        <taxon>Holothuria</taxon>
    </lineage>
</organism>
<gene>
    <name evidence="1" type="ORF">HOLleu_21420</name>
</gene>
<name>A0A9Q1BXS1_HOLLE</name>
<evidence type="ECO:0000313" key="1">
    <source>
        <dbReference type="EMBL" id="KAJ8034539.1"/>
    </source>
</evidence>
<comment type="caution">
    <text evidence="1">The sequence shown here is derived from an EMBL/GenBank/DDBJ whole genome shotgun (WGS) entry which is preliminary data.</text>
</comment>